<evidence type="ECO:0000256" key="1">
    <source>
        <dbReference type="SAM" id="MobiDB-lite"/>
    </source>
</evidence>
<organism evidence="2 3">
    <name type="scientific">Adineta ricciae</name>
    <name type="common">Rotifer</name>
    <dbReference type="NCBI Taxonomy" id="249248"/>
    <lineage>
        <taxon>Eukaryota</taxon>
        <taxon>Metazoa</taxon>
        <taxon>Spiralia</taxon>
        <taxon>Gnathifera</taxon>
        <taxon>Rotifera</taxon>
        <taxon>Eurotatoria</taxon>
        <taxon>Bdelloidea</taxon>
        <taxon>Adinetida</taxon>
        <taxon>Adinetidae</taxon>
        <taxon>Adineta</taxon>
    </lineage>
</organism>
<comment type="caution">
    <text evidence="2">The sequence shown here is derived from an EMBL/GenBank/DDBJ whole genome shotgun (WGS) entry which is preliminary data.</text>
</comment>
<dbReference type="AlphaFoldDB" id="A0A816HB63"/>
<proteinExistence type="predicted"/>
<dbReference type="EMBL" id="CAJNOR010016573">
    <property type="protein sequence ID" value="CAF1685382.1"/>
    <property type="molecule type" value="Genomic_DNA"/>
</dbReference>
<keyword evidence="3" id="KW-1185">Reference proteome</keyword>
<reference evidence="2" key="1">
    <citation type="submission" date="2021-02" db="EMBL/GenBank/DDBJ databases">
        <authorList>
            <person name="Nowell W R."/>
        </authorList>
    </citation>
    <scope>NUCLEOTIDE SEQUENCE</scope>
</reference>
<dbReference type="Proteomes" id="UP000663828">
    <property type="component" value="Unassembled WGS sequence"/>
</dbReference>
<sequence>EPQTPYPTLVSIDDIIHVYVDFCPILSTTSPDDALGLLIGMYSVFELSFDKKSRTIRFLYCVLHGDKQFLSNSIRVLIKEKNIEIHRERLQPPSASSYSMSTNTTTFRTDSQSQSQIVTNSSAQSTSTSTDEHDCALIDRITEPTISTDCSPPIADVACDTDGFPCLLLRSDCDAVAPQLRSHCDP</sequence>
<name>A0A816HB63_ADIRI</name>
<protein>
    <submittedName>
        <fullName evidence="2">Uncharacterized protein</fullName>
    </submittedName>
</protein>
<feature type="non-terminal residue" evidence="2">
    <location>
        <position position="1"/>
    </location>
</feature>
<evidence type="ECO:0000313" key="3">
    <source>
        <dbReference type="Proteomes" id="UP000663828"/>
    </source>
</evidence>
<evidence type="ECO:0000313" key="2">
    <source>
        <dbReference type="EMBL" id="CAF1685382.1"/>
    </source>
</evidence>
<feature type="compositionally biased region" description="Low complexity" evidence="1">
    <location>
        <begin position="119"/>
        <end position="129"/>
    </location>
</feature>
<feature type="region of interest" description="Disordered" evidence="1">
    <location>
        <begin position="89"/>
        <end position="131"/>
    </location>
</feature>
<accession>A0A816HB63</accession>
<feature type="compositionally biased region" description="Polar residues" evidence="1">
    <location>
        <begin position="93"/>
        <end position="118"/>
    </location>
</feature>
<gene>
    <name evidence="2" type="ORF">XAT740_LOCUS61764</name>
</gene>